<name>A0A818T3F6_9BILA</name>
<evidence type="ECO:0000256" key="3">
    <source>
        <dbReference type="ARBA" id="ARBA00022771"/>
    </source>
</evidence>
<feature type="domain" description="C2H2-type" evidence="7">
    <location>
        <begin position="547"/>
        <end position="574"/>
    </location>
</feature>
<dbReference type="GO" id="GO:0043565">
    <property type="term" value="F:sequence-specific DNA binding"/>
    <property type="evidence" value="ECO:0007669"/>
    <property type="project" value="TreeGrafter"/>
</dbReference>
<keyword evidence="3 5" id="KW-0863">Zinc-finger</keyword>
<dbReference type="PROSITE" id="PS50157">
    <property type="entry name" value="ZINC_FINGER_C2H2_2"/>
    <property type="match status" value="1"/>
</dbReference>
<protein>
    <recommendedName>
        <fullName evidence="7">C2H2-type domain-containing protein</fullName>
    </recommendedName>
</protein>
<dbReference type="EMBL" id="CAJOBE010000731">
    <property type="protein sequence ID" value="CAF3679344.1"/>
    <property type="molecule type" value="Genomic_DNA"/>
</dbReference>
<proteinExistence type="predicted"/>
<accession>A0A818T3F6</accession>
<sequence>MPSKGRWTLNPRKWFGTLSSASHKPDRKSQIINSTATGTLKVAAPIPAPATTITTREMPSTLTTTPRLLTARNKIKAMPTFSTMNDNNSSNAVSSYTQFQLPAFNMQREKSATLLSSSKFFNNGNLLVPKRTEPSIRKNVQLNETLSIDTTRCNNEQIINDRSKLLSSSHGNFLQQNSIDPQQSQINISILSNECIVDFPQSFSNHFLEKFRPPIQTRSSSSMDDNDIRDESTSSGIFTDERTDINDGHRSPSKDTLSILDIISVESIDDSQTSLNHCQSHSFVPCHRLLTSTLEINDNKLSPLQRQKPIGRSHRTCSAEDILKDNQINTPVITKSRQSSAAIVKKIEKRIPTNRSPTATLEKSGFVRIANDTYRLTMDKDNHLYRRQHRNSIIQCSNYDDSLPPANDEESYATIPRTSSTEQLNDNLQNDARAIVDDCLRPIVASINKTSDRSRKHHHRSKRSHTNNEPIQINIDDMIGKLLSSVDCSIYAQYQRLFSTSSSSSLNTYCRIHSGEKPYIYEICQKSFIASSNFYYHRMTYNSSKPHQCLQCSKTFVTPGDLRYHIHINNGIWPFRCSYCNHGF</sequence>
<dbReference type="PANTHER" id="PTHR24408:SF58">
    <property type="entry name" value="TRANSCRIPTION FACTOR (TFIIIA), PUTATIVE (AFU_ORTHOLOGUE AFUA_1G05150)-RELATED"/>
    <property type="match status" value="1"/>
</dbReference>
<reference evidence="9" key="1">
    <citation type="submission" date="2021-02" db="EMBL/GenBank/DDBJ databases">
        <authorList>
            <person name="Nowell W R."/>
        </authorList>
    </citation>
    <scope>NUCLEOTIDE SEQUENCE</scope>
</reference>
<dbReference type="SUPFAM" id="SSF57667">
    <property type="entry name" value="beta-beta-alpha zinc fingers"/>
    <property type="match status" value="2"/>
</dbReference>
<dbReference type="AlphaFoldDB" id="A0A818T3F6"/>
<evidence type="ECO:0000256" key="2">
    <source>
        <dbReference type="ARBA" id="ARBA00022737"/>
    </source>
</evidence>
<comment type="caution">
    <text evidence="9">The sequence shown here is derived from an EMBL/GenBank/DDBJ whole genome shotgun (WGS) entry which is preliminary data.</text>
</comment>
<keyword evidence="1" id="KW-0479">Metal-binding</keyword>
<dbReference type="InterPro" id="IPR013087">
    <property type="entry name" value="Znf_C2H2_type"/>
</dbReference>
<feature type="compositionally biased region" description="Basic and acidic residues" evidence="6">
    <location>
        <begin position="239"/>
        <end position="251"/>
    </location>
</feature>
<evidence type="ECO:0000256" key="4">
    <source>
        <dbReference type="ARBA" id="ARBA00022833"/>
    </source>
</evidence>
<keyword evidence="2" id="KW-0677">Repeat</keyword>
<dbReference type="EMBL" id="CAJNOO010001651">
    <property type="protein sequence ID" value="CAF1182998.1"/>
    <property type="molecule type" value="Genomic_DNA"/>
</dbReference>
<dbReference type="Gene3D" id="3.30.160.60">
    <property type="entry name" value="Classic Zinc Finger"/>
    <property type="match status" value="2"/>
</dbReference>
<dbReference type="Proteomes" id="UP000663882">
    <property type="component" value="Unassembled WGS sequence"/>
</dbReference>
<dbReference type="InterPro" id="IPR036236">
    <property type="entry name" value="Znf_C2H2_sf"/>
</dbReference>
<evidence type="ECO:0000313" key="9">
    <source>
        <dbReference type="EMBL" id="CAF3679344.1"/>
    </source>
</evidence>
<dbReference type="GO" id="GO:0005634">
    <property type="term" value="C:nucleus"/>
    <property type="evidence" value="ECO:0007669"/>
    <property type="project" value="TreeGrafter"/>
</dbReference>
<evidence type="ECO:0000259" key="7">
    <source>
        <dbReference type="PROSITE" id="PS50157"/>
    </source>
</evidence>
<evidence type="ECO:0000256" key="6">
    <source>
        <dbReference type="SAM" id="MobiDB-lite"/>
    </source>
</evidence>
<dbReference type="OrthoDB" id="10027393at2759"/>
<feature type="region of interest" description="Disordered" evidence="6">
    <location>
        <begin position="214"/>
        <end position="251"/>
    </location>
</feature>
<evidence type="ECO:0000256" key="5">
    <source>
        <dbReference type="PROSITE-ProRule" id="PRU00042"/>
    </source>
</evidence>
<dbReference type="GO" id="GO:0000981">
    <property type="term" value="F:DNA-binding transcription factor activity, RNA polymerase II-specific"/>
    <property type="evidence" value="ECO:0007669"/>
    <property type="project" value="TreeGrafter"/>
</dbReference>
<dbReference type="GO" id="GO:0008270">
    <property type="term" value="F:zinc ion binding"/>
    <property type="evidence" value="ECO:0007669"/>
    <property type="project" value="UniProtKB-KW"/>
</dbReference>
<organism evidence="9 10">
    <name type="scientific">Rotaria sordida</name>
    <dbReference type="NCBI Taxonomy" id="392033"/>
    <lineage>
        <taxon>Eukaryota</taxon>
        <taxon>Metazoa</taxon>
        <taxon>Spiralia</taxon>
        <taxon>Gnathifera</taxon>
        <taxon>Rotifera</taxon>
        <taxon>Eurotatoria</taxon>
        <taxon>Bdelloidea</taxon>
        <taxon>Philodinida</taxon>
        <taxon>Philodinidae</taxon>
        <taxon>Rotaria</taxon>
    </lineage>
</organism>
<keyword evidence="4" id="KW-0862">Zinc</keyword>
<dbReference type="Proteomes" id="UP000663874">
    <property type="component" value="Unassembled WGS sequence"/>
</dbReference>
<gene>
    <name evidence="9" type="ORF">FNK824_LOCUS7739</name>
    <name evidence="8" type="ORF">RFH988_LOCUS23615</name>
</gene>
<dbReference type="PANTHER" id="PTHR24408">
    <property type="entry name" value="ZINC FINGER PROTEIN"/>
    <property type="match status" value="1"/>
</dbReference>
<evidence type="ECO:0000313" key="8">
    <source>
        <dbReference type="EMBL" id="CAF1182998.1"/>
    </source>
</evidence>
<evidence type="ECO:0000313" key="10">
    <source>
        <dbReference type="Proteomes" id="UP000663874"/>
    </source>
</evidence>
<evidence type="ECO:0000256" key="1">
    <source>
        <dbReference type="ARBA" id="ARBA00022723"/>
    </source>
</evidence>